<dbReference type="GO" id="GO:0046872">
    <property type="term" value="F:metal ion binding"/>
    <property type="evidence" value="ECO:0007669"/>
    <property type="project" value="UniProtKB-KW"/>
</dbReference>
<keyword evidence="5" id="KW-0479">Metal-binding</keyword>
<dbReference type="SUPFAM" id="SSF48619">
    <property type="entry name" value="Phospholipase A2, PLA2"/>
    <property type="match status" value="2"/>
</dbReference>
<dbReference type="KEGG" id="csem:103389970"/>
<dbReference type="Pfam" id="PF05826">
    <property type="entry name" value="Phospholip_A2_2"/>
    <property type="match status" value="2"/>
</dbReference>
<reference evidence="13" key="3">
    <citation type="submission" date="2025-09" db="UniProtKB">
        <authorList>
            <consortium name="Ensembl"/>
        </authorList>
    </citation>
    <scope>IDENTIFICATION</scope>
</reference>
<dbReference type="Proteomes" id="UP000265120">
    <property type="component" value="Chromosome 14"/>
</dbReference>
<evidence type="ECO:0000313" key="14">
    <source>
        <dbReference type="Proteomes" id="UP000265120"/>
    </source>
</evidence>
<feature type="region of interest" description="Disordered" evidence="10">
    <location>
        <begin position="128"/>
        <end position="149"/>
    </location>
</feature>
<comment type="subcellular location">
    <subcellularLocation>
        <location evidence="2">Secreted</location>
    </subcellularLocation>
</comment>
<dbReference type="OMA" id="HARWDAH"/>
<dbReference type="GeneTree" id="ENSGT00940000165179"/>
<evidence type="ECO:0000256" key="8">
    <source>
        <dbReference type="ARBA" id="ARBA00023098"/>
    </source>
</evidence>
<dbReference type="SMART" id="SM00085">
    <property type="entry name" value="PA2c"/>
    <property type="match status" value="1"/>
</dbReference>
<dbReference type="OrthoDB" id="10059604at2759"/>
<dbReference type="InterPro" id="IPR016090">
    <property type="entry name" value="PLA2-like_dom"/>
</dbReference>
<dbReference type="Ensembl" id="ENSCSET00000019346.1">
    <property type="protein sequence ID" value="ENSCSEP00000019112.1"/>
    <property type="gene ID" value="ENSCSEG00000012236.1"/>
</dbReference>
<evidence type="ECO:0000256" key="3">
    <source>
        <dbReference type="ARBA" id="ARBA00013278"/>
    </source>
</evidence>
<dbReference type="InParanoid" id="A0A3P8VXU7"/>
<dbReference type="InterPro" id="IPR036444">
    <property type="entry name" value="PLipase_A2_dom_sf"/>
</dbReference>
<dbReference type="EC" id="3.1.1.4" evidence="3"/>
<dbReference type="AlphaFoldDB" id="A0A3P8VXU7"/>
<dbReference type="InterPro" id="IPR033113">
    <property type="entry name" value="PLA2_histidine"/>
</dbReference>
<evidence type="ECO:0000256" key="7">
    <source>
        <dbReference type="ARBA" id="ARBA00022837"/>
    </source>
</evidence>
<feature type="compositionally biased region" description="Basic residues" evidence="10">
    <location>
        <begin position="484"/>
        <end position="497"/>
    </location>
</feature>
<evidence type="ECO:0000256" key="4">
    <source>
        <dbReference type="ARBA" id="ARBA00022525"/>
    </source>
</evidence>
<dbReference type="GO" id="GO:0050482">
    <property type="term" value="P:arachidonate secretion"/>
    <property type="evidence" value="ECO:0007669"/>
    <property type="project" value="InterPro"/>
</dbReference>
<dbReference type="GO" id="GO:0006644">
    <property type="term" value="P:phospholipid metabolic process"/>
    <property type="evidence" value="ECO:0007669"/>
    <property type="project" value="InterPro"/>
</dbReference>
<dbReference type="GO" id="GO:0005576">
    <property type="term" value="C:extracellular region"/>
    <property type="evidence" value="ECO:0007669"/>
    <property type="project" value="UniProtKB-SubCell"/>
</dbReference>
<sequence length="520" mass="58234">MTHVASLFILASSLTWMSAEASILCVWTKVLPSGDVHSSFLRQDSLSVRLYHSVWSREQTLQNCAWSDQTSVIDNYLSACRQRSQDFSDHLQLQLKLELDSVSEADCDSVDSSRTETAGWFTQKRSVRSAGERLPAGNSQGQDGRSEVRGHSRWKRGFIVPGTLWCGSGNKALSFTDLGVFADTDSCCREHDQCKHTILSFHSQFGVFNRNIFTMSHCDCDNKFRQCLRDADDSISDAVGYTFFNLLKMHCFEFSHQLQCTLRNWFGMCKETKQALYAEVHPPTLYESTNPTGTVVNVTSPLLNTTAPTAPVQSPTADPRLLPITAATPSTVSPALTTTPSIDTDAQMTQSLPETLKTEMSADTKELRRSCAIYKGLDECTDVILPQQTKYGLHNPETRTIYHCNCTARLFQTLVKQRQLTKVQAHLFVHVSPSCVLPQDCTADATCTATLVRADLPQHSRRNDTGVDAQRPLEALTSQDRRPNSRRTRRKGRGMKLHRLCLRMLRPKEVKRTSGKSPSV</sequence>
<evidence type="ECO:0000256" key="6">
    <source>
        <dbReference type="ARBA" id="ARBA00022801"/>
    </source>
</evidence>
<name>A0A3P8VXU7_CYNSE</name>
<keyword evidence="7" id="KW-0106">Calcium</keyword>
<evidence type="ECO:0000313" key="13">
    <source>
        <dbReference type="Ensembl" id="ENSCSEP00000019112.1"/>
    </source>
</evidence>
<dbReference type="CDD" id="cd04704">
    <property type="entry name" value="PLA2_bee_venom_like"/>
    <property type="match status" value="1"/>
</dbReference>
<evidence type="ECO:0000256" key="10">
    <source>
        <dbReference type="SAM" id="MobiDB-lite"/>
    </source>
</evidence>
<evidence type="ECO:0000259" key="12">
    <source>
        <dbReference type="SMART" id="SM00085"/>
    </source>
</evidence>
<feature type="region of interest" description="Disordered" evidence="10">
    <location>
        <begin position="460"/>
        <end position="497"/>
    </location>
</feature>
<dbReference type="PANTHER" id="PTHR12253">
    <property type="entry name" value="RH14732P"/>
    <property type="match status" value="1"/>
</dbReference>
<keyword evidence="8" id="KW-0443">Lipid metabolism</keyword>
<dbReference type="STRING" id="244447.ENSCSEP00000019112"/>
<evidence type="ECO:0000256" key="9">
    <source>
        <dbReference type="ARBA" id="ARBA00023157"/>
    </source>
</evidence>
<organism evidence="13 14">
    <name type="scientific">Cynoglossus semilaevis</name>
    <name type="common">Tongue sole</name>
    <dbReference type="NCBI Taxonomy" id="244447"/>
    <lineage>
        <taxon>Eukaryota</taxon>
        <taxon>Metazoa</taxon>
        <taxon>Chordata</taxon>
        <taxon>Craniata</taxon>
        <taxon>Vertebrata</taxon>
        <taxon>Euteleostomi</taxon>
        <taxon>Actinopterygii</taxon>
        <taxon>Neopterygii</taxon>
        <taxon>Teleostei</taxon>
        <taxon>Neoteleostei</taxon>
        <taxon>Acanthomorphata</taxon>
        <taxon>Carangaria</taxon>
        <taxon>Pleuronectiformes</taxon>
        <taxon>Pleuronectoidei</taxon>
        <taxon>Cynoglossidae</taxon>
        <taxon>Cynoglossinae</taxon>
        <taxon>Cynoglossus</taxon>
    </lineage>
</organism>
<reference evidence="13" key="2">
    <citation type="submission" date="2025-08" db="UniProtKB">
        <authorList>
            <consortium name="Ensembl"/>
        </authorList>
    </citation>
    <scope>IDENTIFICATION</scope>
</reference>
<proteinExistence type="predicted"/>
<protein>
    <recommendedName>
        <fullName evidence="3">phospholipase A2</fullName>
        <ecNumber evidence="3">3.1.1.4</ecNumber>
    </recommendedName>
</protein>
<dbReference type="CTD" id="50487"/>
<accession>A0A3P8VXU7</accession>
<evidence type="ECO:0000256" key="1">
    <source>
        <dbReference type="ARBA" id="ARBA00001913"/>
    </source>
</evidence>
<feature type="domain" description="Phospholipase A2-like central" evidence="12">
    <location>
        <begin position="148"/>
        <end position="270"/>
    </location>
</feature>
<evidence type="ECO:0000256" key="2">
    <source>
        <dbReference type="ARBA" id="ARBA00004613"/>
    </source>
</evidence>
<evidence type="ECO:0000256" key="11">
    <source>
        <dbReference type="SAM" id="SignalP"/>
    </source>
</evidence>
<dbReference type="Gene3D" id="1.20.90.10">
    <property type="entry name" value="Phospholipase A2 domain"/>
    <property type="match status" value="2"/>
</dbReference>
<dbReference type="RefSeq" id="XP_008323853.1">
    <property type="nucleotide sequence ID" value="XM_008325631.3"/>
</dbReference>
<dbReference type="GeneID" id="103389970"/>
<keyword evidence="14" id="KW-1185">Reference proteome</keyword>
<feature type="chain" id="PRO_5018234136" description="phospholipase A2" evidence="11">
    <location>
        <begin position="22"/>
        <end position="520"/>
    </location>
</feature>
<evidence type="ECO:0000256" key="5">
    <source>
        <dbReference type="ARBA" id="ARBA00022723"/>
    </source>
</evidence>
<reference evidence="13 14" key="1">
    <citation type="journal article" date="2014" name="Nat. Genet.">
        <title>Whole-genome sequence of a flatfish provides insights into ZW sex chromosome evolution and adaptation to a benthic lifestyle.</title>
        <authorList>
            <person name="Chen S."/>
            <person name="Zhang G."/>
            <person name="Shao C."/>
            <person name="Huang Q."/>
            <person name="Liu G."/>
            <person name="Zhang P."/>
            <person name="Song W."/>
            <person name="An N."/>
            <person name="Chalopin D."/>
            <person name="Volff J.N."/>
            <person name="Hong Y."/>
            <person name="Li Q."/>
            <person name="Sha Z."/>
            <person name="Zhou H."/>
            <person name="Xie M."/>
            <person name="Yu Q."/>
            <person name="Liu Y."/>
            <person name="Xiang H."/>
            <person name="Wang N."/>
            <person name="Wu K."/>
            <person name="Yang C."/>
            <person name="Zhou Q."/>
            <person name="Liao X."/>
            <person name="Yang L."/>
            <person name="Hu Q."/>
            <person name="Zhang J."/>
            <person name="Meng L."/>
            <person name="Jin L."/>
            <person name="Tian Y."/>
            <person name="Lian J."/>
            <person name="Yang J."/>
            <person name="Miao G."/>
            <person name="Liu S."/>
            <person name="Liang Z."/>
            <person name="Yan F."/>
            <person name="Li Y."/>
            <person name="Sun B."/>
            <person name="Zhang H."/>
            <person name="Zhang J."/>
            <person name="Zhu Y."/>
            <person name="Du M."/>
            <person name="Zhao Y."/>
            <person name="Schartl M."/>
            <person name="Tang Q."/>
            <person name="Wang J."/>
        </authorList>
    </citation>
    <scope>NUCLEOTIDE SEQUENCE</scope>
</reference>
<dbReference type="FunFam" id="1.20.90.10:FF:000002">
    <property type="entry name" value="Phospholipase A2 group III"/>
    <property type="match status" value="1"/>
</dbReference>
<keyword evidence="6" id="KW-0378">Hydrolase</keyword>
<dbReference type="GO" id="GO:0004623">
    <property type="term" value="F:phospholipase A2 activity"/>
    <property type="evidence" value="ECO:0007669"/>
    <property type="project" value="UniProtKB-EC"/>
</dbReference>
<dbReference type="PROSITE" id="PS00118">
    <property type="entry name" value="PA2_HIS"/>
    <property type="match status" value="1"/>
</dbReference>
<keyword evidence="11" id="KW-0732">Signal</keyword>
<keyword evidence="9" id="KW-1015">Disulfide bond</keyword>
<feature type="signal peptide" evidence="11">
    <location>
        <begin position="1"/>
        <end position="21"/>
    </location>
</feature>
<keyword evidence="4" id="KW-0964">Secreted</keyword>
<comment type="cofactor">
    <cofactor evidence="1">
        <name>Ca(2+)</name>
        <dbReference type="ChEBI" id="CHEBI:29108"/>
    </cofactor>
</comment>